<dbReference type="GO" id="GO:0016126">
    <property type="term" value="P:sterol biosynthetic process"/>
    <property type="evidence" value="ECO:0007669"/>
    <property type="project" value="TreeGrafter"/>
</dbReference>
<dbReference type="Proteomes" id="UP000178606">
    <property type="component" value="Unassembled WGS sequence"/>
</dbReference>
<dbReference type="InterPro" id="IPR025714">
    <property type="entry name" value="Methyltranfer_dom"/>
</dbReference>
<reference evidence="3 4" key="1">
    <citation type="journal article" date="2016" name="Nat. Commun.">
        <title>Thousands of microbial genomes shed light on interconnected biogeochemical processes in an aquifer system.</title>
        <authorList>
            <person name="Anantharaman K."/>
            <person name="Brown C.T."/>
            <person name="Hug L.A."/>
            <person name="Sharon I."/>
            <person name="Castelle C.J."/>
            <person name="Probst A.J."/>
            <person name="Thomas B.C."/>
            <person name="Singh A."/>
            <person name="Wilkins M.J."/>
            <person name="Karaoz U."/>
            <person name="Brodie E.L."/>
            <person name="Williams K.H."/>
            <person name="Hubbard S.S."/>
            <person name="Banfield J.F."/>
        </authorList>
    </citation>
    <scope>NUCLEOTIDE SEQUENCE [LARGE SCALE GENOMIC DNA]</scope>
    <source>
        <strain evidence="4">RIFCSPLOWO2_12_FULL_64_10</strain>
    </source>
</reference>
<comment type="caution">
    <text evidence="3">The sequence shown here is derived from an EMBL/GenBank/DDBJ whole genome shotgun (WGS) entry which is preliminary data.</text>
</comment>
<evidence type="ECO:0000256" key="1">
    <source>
        <dbReference type="ARBA" id="ARBA00022679"/>
    </source>
</evidence>
<organism evidence="3 4">
    <name type="scientific">Handelsmanbacteria sp. (strain RIFCSPLOWO2_12_FULL_64_10)</name>
    <dbReference type="NCBI Taxonomy" id="1817868"/>
    <lineage>
        <taxon>Bacteria</taxon>
        <taxon>Candidatus Handelsmaniibacteriota</taxon>
    </lineage>
</organism>
<dbReference type="PANTHER" id="PTHR44068">
    <property type="entry name" value="ZGC:194242"/>
    <property type="match status" value="1"/>
</dbReference>
<dbReference type="AlphaFoldDB" id="A0A1F6C9Y7"/>
<evidence type="ECO:0000313" key="3">
    <source>
        <dbReference type="EMBL" id="OGG45861.1"/>
    </source>
</evidence>
<dbReference type="EMBL" id="MFKF01000360">
    <property type="protein sequence ID" value="OGG45861.1"/>
    <property type="molecule type" value="Genomic_DNA"/>
</dbReference>
<name>A0A1F6C9Y7_HANXR</name>
<protein>
    <recommendedName>
        <fullName evidence="2">Methyltransferase domain-containing protein</fullName>
    </recommendedName>
</protein>
<dbReference type="InterPro" id="IPR029063">
    <property type="entry name" value="SAM-dependent_MTases_sf"/>
</dbReference>
<gene>
    <name evidence="3" type="ORF">A3F84_17035</name>
</gene>
<evidence type="ECO:0000259" key="2">
    <source>
        <dbReference type="Pfam" id="PF13847"/>
    </source>
</evidence>
<dbReference type="SUPFAM" id="SSF53335">
    <property type="entry name" value="S-adenosyl-L-methionine-dependent methyltransferases"/>
    <property type="match status" value="1"/>
</dbReference>
<keyword evidence="1" id="KW-0808">Transferase</keyword>
<proteinExistence type="predicted"/>
<dbReference type="Gene3D" id="3.40.50.150">
    <property type="entry name" value="Vaccinia Virus protein VP39"/>
    <property type="match status" value="1"/>
</dbReference>
<dbReference type="Pfam" id="PF13847">
    <property type="entry name" value="Methyltransf_31"/>
    <property type="match status" value="1"/>
</dbReference>
<dbReference type="InterPro" id="IPR050447">
    <property type="entry name" value="Erg6_SMT_methyltransf"/>
</dbReference>
<accession>A0A1F6C9Y7</accession>
<dbReference type="PANTHER" id="PTHR44068:SF1">
    <property type="entry name" value="HYPOTHETICAL LOC100005854"/>
    <property type="match status" value="1"/>
</dbReference>
<dbReference type="GO" id="GO:0003838">
    <property type="term" value="F:sterol 24-C-methyltransferase activity"/>
    <property type="evidence" value="ECO:0007669"/>
    <property type="project" value="TreeGrafter"/>
</dbReference>
<evidence type="ECO:0000313" key="4">
    <source>
        <dbReference type="Proteomes" id="UP000178606"/>
    </source>
</evidence>
<feature type="domain" description="Methyltransferase" evidence="2">
    <location>
        <begin position="46"/>
        <end position="175"/>
    </location>
</feature>
<dbReference type="CDD" id="cd02440">
    <property type="entry name" value="AdoMet_MTases"/>
    <property type="match status" value="1"/>
</dbReference>
<sequence length="279" mass="30577">MVDTKGQRSGGQKDRYTMGYDATAVQYQQSHTAAKDAGFFLPHLRPGMSLLDCGCGPGTLTAGLAEIVAPGQVIGIDMEASQVEIAQTHADEKGFSNLRFEVGDVYALSFPDASFDAVFANALLVHLRHQVRALREMYRVLRPGGVIGIRNPDYSGHLLACSDPLVGKSQRLLMRLFKHNGATLHTGRHQRGLLHRAGFVRIEATAAYDEASGTSELVRKLATARVALWTRSDRAAQIVKLGWTDRAELRKISAAWKSWGESPDAFFARAWGQAVGWKE</sequence>